<proteinExistence type="predicted"/>
<comment type="caution">
    <text evidence="1">The sequence shown here is derived from an EMBL/GenBank/DDBJ whole genome shotgun (WGS) entry which is preliminary data.</text>
</comment>
<gene>
    <name evidence="1" type="ORF">FGIG_06102</name>
</gene>
<accession>A0A504Z459</accession>
<dbReference type="Proteomes" id="UP000316759">
    <property type="component" value="Unassembled WGS sequence"/>
</dbReference>
<sequence>MAAAEKCIKLLLDPPYSWNPNILDGDGNCPIHYLTKANVPSVFYLMWERSEKSYRPPAYRDRPFCWLIWPQNMGIFVSPESRLLFHLHEVLPLLGLRVTSLLIVSSTRINWFYLTNKITRWVLLDEQTRQVIPSCLCTDCGFLLRIRPSKSYLALNTSM</sequence>
<protein>
    <submittedName>
        <fullName evidence="1">Uncharacterized protein</fullName>
    </submittedName>
</protein>
<name>A0A504Z459_FASGI</name>
<organism evidence="1 2">
    <name type="scientific">Fasciola gigantica</name>
    <name type="common">Giant liver fluke</name>
    <dbReference type="NCBI Taxonomy" id="46835"/>
    <lineage>
        <taxon>Eukaryota</taxon>
        <taxon>Metazoa</taxon>
        <taxon>Spiralia</taxon>
        <taxon>Lophotrochozoa</taxon>
        <taxon>Platyhelminthes</taxon>
        <taxon>Trematoda</taxon>
        <taxon>Digenea</taxon>
        <taxon>Plagiorchiida</taxon>
        <taxon>Echinostomata</taxon>
        <taxon>Echinostomatoidea</taxon>
        <taxon>Fasciolidae</taxon>
        <taxon>Fasciola</taxon>
    </lineage>
</organism>
<evidence type="ECO:0000313" key="2">
    <source>
        <dbReference type="Proteomes" id="UP000316759"/>
    </source>
</evidence>
<dbReference type="EMBL" id="SUNJ01000311">
    <property type="protein sequence ID" value="TPP67749.1"/>
    <property type="molecule type" value="Genomic_DNA"/>
</dbReference>
<dbReference type="AlphaFoldDB" id="A0A504Z459"/>
<reference evidence="1 2" key="1">
    <citation type="submission" date="2019-04" db="EMBL/GenBank/DDBJ databases">
        <title>Annotation for the trematode Fasciola gigantica.</title>
        <authorList>
            <person name="Choi Y.-J."/>
        </authorList>
    </citation>
    <scope>NUCLEOTIDE SEQUENCE [LARGE SCALE GENOMIC DNA]</scope>
    <source>
        <strain evidence="1">Uganda_cow_1</strain>
    </source>
</reference>
<evidence type="ECO:0000313" key="1">
    <source>
        <dbReference type="EMBL" id="TPP67749.1"/>
    </source>
</evidence>
<keyword evidence="2" id="KW-1185">Reference proteome</keyword>